<dbReference type="InterPro" id="IPR036217">
    <property type="entry name" value="MethylDNA_cys_MeTrfase_DNAb"/>
</dbReference>
<dbReference type="InterPro" id="IPR008332">
    <property type="entry name" value="MethylG_MeTrfase_N"/>
</dbReference>
<dbReference type="Gene3D" id="1.10.10.10">
    <property type="entry name" value="Winged helix-like DNA-binding domain superfamily/Winged helix DNA-binding domain"/>
    <property type="match status" value="1"/>
</dbReference>
<evidence type="ECO:0000256" key="3">
    <source>
        <dbReference type="ARBA" id="ARBA00003317"/>
    </source>
</evidence>
<evidence type="ECO:0000259" key="22">
    <source>
        <dbReference type="Pfam" id="PF02870"/>
    </source>
</evidence>
<organism evidence="23 24">
    <name type="scientific">Erinaceus europaeus</name>
    <name type="common">Western European hedgehog</name>
    <dbReference type="NCBI Taxonomy" id="9365"/>
    <lineage>
        <taxon>Eukaryota</taxon>
        <taxon>Metazoa</taxon>
        <taxon>Chordata</taxon>
        <taxon>Craniata</taxon>
        <taxon>Vertebrata</taxon>
        <taxon>Euteleostomi</taxon>
        <taxon>Mammalia</taxon>
        <taxon>Eutheria</taxon>
        <taxon>Laurasiatheria</taxon>
        <taxon>Eulipotyphla</taxon>
        <taxon>Erinaceidae</taxon>
        <taxon>Erinaceinae</taxon>
        <taxon>Erinaceus</taxon>
    </lineage>
</organism>
<dbReference type="GO" id="GO:0008168">
    <property type="term" value="F:methyltransferase activity"/>
    <property type="evidence" value="ECO:0007669"/>
    <property type="project" value="UniProtKB-KW"/>
</dbReference>
<proteinExistence type="inferred from homology"/>
<name>A0ABM3VRV9_ERIEU</name>
<dbReference type="Pfam" id="PF02870">
    <property type="entry name" value="Methyltransf_1N"/>
    <property type="match status" value="1"/>
</dbReference>
<comment type="similarity">
    <text evidence="5">Belongs to the MGMT family.</text>
</comment>
<dbReference type="SUPFAM" id="SSF53155">
    <property type="entry name" value="Methylated DNA-protein cysteine methyltransferase domain"/>
    <property type="match status" value="1"/>
</dbReference>
<evidence type="ECO:0000259" key="21">
    <source>
        <dbReference type="Pfam" id="PF01035"/>
    </source>
</evidence>
<keyword evidence="10" id="KW-0808">Transferase</keyword>
<dbReference type="PANTHER" id="PTHR46460:SF1">
    <property type="entry name" value="METHYLATED-DNA--PROTEIN-CYSTEINE METHYLTRANSFERASE"/>
    <property type="match status" value="1"/>
</dbReference>
<dbReference type="Gene3D" id="3.30.160.70">
    <property type="entry name" value="Methylated DNA-protein cysteine methyltransferase domain"/>
    <property type="match status" value="1"/>
</dbReference>
<dbReference type="InterPro" id="IPR036631">
    <property type="entry name" value="MGMT_N_sf"/>
</dbReference>
<keyword evidence="23" id="KW-1185">Reference proteome</keyword>
<evidence type="ECO:0000256" key="6">
    <source>
        <dbReference type="ARBA" id="ARBA00011918"/>
    </source>
</evidence>
<keyword evidence="11" id="KW-0479">Metal-binding</keyword>
<sequence length="199" mass="21034">MGSACEVTCTTVASPLGPIELSGCEQGLHGIQLPRGGTPGASPVETAPMPPPTTPEPLAHCAAWLDAYFRKPDTLGTLPRPPLHHPIFQQESFTSRVLRSLQERMPFGEVLSYRQLAGLAGSPRASRAVGNAMRRNPVPILIPCHRVICSSGAVGHYSGGHGVKEWLLAHEGRPAGDTGGPRAAGRDGVCVEESVRQLL</sequence>
<dbReference type="GO" id="GO:0032259">
    <property type="term" value="P:methylation"/>
    <property type="evidence" value="ECO:0007669"/>
    <property type="project" value="UniProtKB-KW"/>
</dbReference>
<gene>
    <name evidence="24" type="primary">MGMT</name>
</gene>
<dbReference type="InterPro" id="IPR001497">
    <property type="entry name" value="MethylDNA_cys_MeTrfase_AS"/>
</dbReference>
<dbReference type="RefSeq" id="XP_060027066.1">
    <property type="nucleotide sequence ID" value="XM_060171083.1"/>
</dbReference>
<evidence type="ECO:0000256" key="16">
    <source>
        <dbReference type="ARBA" id="ARBA00023242"/>
    </source>
</evidence>
<evidence type="ECO:0000256" key="5">
    <source>
        <dbReference type="ARBA" id="ARBA00008711"/>
    </source>
</evidence>
<evidence type="ECO:0000256" key="18">
    <source>
        <dbReference type="ARBA" id="ARBA00031621"/>
    </source>
</evidence>
<feature type="domain" description="Methylated-DNA-[protein]-cysteine S-methyltransferase DNA binding" evidence="21">
    <location>
        <begin position="93"/>
        <end position="172"/>
    </location>
</feature>
<dbReference type="PROSITE" id="PS00374">
    <property type="entry name" value="MGMT"/>
    <property type="match status" value="1"/>
</dbReference>
<keyword evidence="12" id="KW-0227">DNA damage</keyword>
<comment type="catalytic activity">
    <reaction evidence="19">
        <text>a 6-O-methyl-2'-deoxyguanosine in DNA + L-cysteinyl-[protein] = S-methyl-L-cysteinyl-[protein] + a 2'-deoxyguanosine in DNA</text>
        <dbReference type="Rhea" id="RHEA:24000"/>
        <dbReference type="Rhea" id="RHEA-COMP:10131"/>
        <dbReference type="Rhea" id="RHEA-COMP:10132"/>
        <dbReference type="Rhea" id="RHEA-COMP:11367"/>
        <dbReference type="Rhea" id="RHEA-COMP:11368"/>
        <dbReference type="ChEBI" id="CHEBI:29950"/>
        <dbReference type="ChEBI" id="CHEBI:82612"/>
        <dbReference type="ChEBI" id="CHEBI:85445"/>
        <dbReference type="ChEBI" id="CHEBI:85448"/>
        <dbReference type="EC" id="2.1.1.63"/>
    </reaction>
</comment>
<feature type="region of interest" description="Disordered" evidence="20">
    <location>
        <begin position="30"/>
        <end position="52"/>
    </location>
</feature>
<keyword evidence="14" id="KW-0238">DNA-binding</keyword>
<dbReference type="InterPro" id="IPR036388">
    <property type="entry name" value="WH-like_DNA-bd_sf"/>
</dbReference>
<dbReference type="NCBIfam" id="TIGR00589">
    <property type="entry name" value="ogt"/>
    <property type="match status" value="1"/>
</dbReference>
<keyword evidence="16" id="KW-0539">Nucleus</keyword>
<reference evidence="24" key="1">
    <citation type="submission" date="2025-08" db="UniProtKB">
        <authorList>
            <consortium name="RefSeq"/>
        </authorList>
    </citation>
    <scope>IDENTIFICATION</scope>
</reference>
<evidence type="ECO:0000256" key="11">
    <source>
        <dbReference type="ARBA" id="ARBA00022723"/>
    </source>
</evidence>
<comment type="catalytic activity">
    <reaction evidence="1">
        <text>a 4-O-methyl-thymidine in DNA + L-cysteinyl-[protein] = a thymidine in DNA + S-methyl-L-cysteinyl-[protein]</text>
        <dbReference type="Rhea" id="RHEA:53428"/>
        <dbReference type="Rhea" id="RHEA-COMP:10131"/>
        <dbReference type="Rhea" id="RHEA-COMP:10132"/>
        <dbReference type="Rhea" id="RHEA-COMP:13555"/>
        <dbReference type="Rhea" id="RHEA-COMP:13556"/>
        <dbReference type="ChEBI" id="CHEBI:29950"/>
        <dbReference type="ChEBI" id="CHEBI:82612"/>
        <dbReference type="ChEBI" id="CHEBI:137386"/>
        <dbReference type="ChEBI" id="CHEBI:137387"/>
        <dbReference type="EC" id="2.1.1.63"/>
    </reaction>
</comment>
<dbReference type="EC" id="2.1.1.63" evidence="6"/>
<keyword evidence="15" id="KW-0234">DNA repair</keyword>
<evidence type="ECO:0000256" key="7">
    <source>
        <dbReference type="ARBA" id="ARBA00015377"/>
    </source>
</evidence>
<evidence type="ECO:0000313" key="24">
    <source>
        <dbReference type="RefSeq" id="XP_060027066.1"/>
    </source>
</evidence>
<dbReference type="GeneID" id="103123099"/>
<evidence type="ECO:0000256" key="17">
    <source>
        <dbReference type="ARBA" id="ARBA00030795"/>
    </source>
</evidence>
<comment type="cofactor">
    <cofactor evidence="2">
        <name>Zn(2+)</name>
        <dbReference type="ChEBI" id="CHEBI:29105"/>
    </cofactor>
</comment>
<evidence type="ECO:0000256" key="9">
    <source>
        <dbReference type="ARBA" id="ARBA00022603"/>
    </source>
</evidence>
<evidence type="ECO:0000256" key="20">
    <source>
        <dbReference type="SAM" id="MobiDB-lite"/>
    </source>
</evidence>
<evidence type="ECO:0000256" key="1">
    <source>
        <dbReference type="ARBA" id="ARBA00001286"/>
    </source>
</evidence>
<evidence type="ECO:0000256" key="2">
    <source>
        <dbReference type="ARBA" id="ARBA00001947"/>
    </source>
</evidence>
<evidence type="ECO:0000313" key="23">
    <source>
        <dbReference type="Proteomes" id="UP001652624"/>
    </source>
</evidence>
<evidence type="ECO:0000256" key="13">
    <source>
        <dbReference type="ARBA" id="ARBA00022833"/>
    </source>
</evidence>
<comment type="subcellular location">
    <subcellularLocation>
        <location evidence="4">Nucleus</location>
    </subcellularLocation>
</comment>
<keyword evidence="8" id="KW-0597">Phosphoprotein</keyword>
<evidence type="ECO:0000256" key="19">
    <source>
        <dbReference type="ARBA" id="ARBA00049348"/>
    </source>
</evidence>
<dbReference type="InterPro" id="IPR014048">
    <property type="entry name" value="MethylDNA_cys_MeTrfase_DNA-bd"/>
</dbReference>
<dbReference type="SUPFAM" id="SSF46767">
    <property type="entry name" value="Methylated DNA-protein cysteine methyltransferase, C-terminal domain"/>
    <property type="match status" value="1"/>
</dbReference>
<accession>A0ABM3VRV9</accession>
<evidence type="ECO:0000256" key="12">
    <source>
        <dbReference type="ARBA" id="ARBA00022763"/>
    </source>
</evidence>
<dbReference type="CDD" id="cd06445">
    <property type="entry name" value="ATase"/>
    <property type="match status" value="1"/>
</dbReference>
<feature type="domain" description="Methylguanine DNA methyltransferase ribonuclease-like" evidence="22">
    <location>
        <begin position="8"/>
        <end position="79"/>
    </location>
</feature>
<evidence type="ECO:0000256" key="8">
    <source>
        <dbReference type="ARBA" id="ARBA00022553"/>
    </source>
</evidence>
<keyword evidence="13" id="KW-0862">Zinc</keyword>
<evidence type="ECO:0000256" key="4">
    <source>
        <dbReference type="ARBA" id="ARBA00004123"/>
    </source>
</evidence>
<dbReference type="Pfam" id="PF01035">
    <property type="entry name" value="DNA_binding_1"/>
    <property type="match status" value="1"/>
</dbReference>
<comment type="function">
    <text evidence="3">Involved in the cellular defense against the biological effects of O6-methylguanine (O6-MeG) and O4-methylthymine (O4-MeT) in DNA. Repairs the methylated nucleobase in DNA by stoichiometrically transferring the methyl group to a cysteine residue in the enzyme. This is a suicide reaction: the enzyme is irreversibly inactivated.</text>
</comment>
<keyword evidence="9 24" id="KW-0489">Methyltransferase</keyword>
<evidence type="ECO:0000256" key="10">
    <source>
        <dbReference type="ARBA" id="ARBA00022679"/>
    </source>
</evidence>
<evidence type="ECO:0000256" key="14">
    <source>
        <dbReference type="ARBA" id="ARBA00023125"/>
    </source>
</evidence>
<protein>
    <recommendedName>
        <fullName evidence="7">Methylated-DNA--protein-cysteine methyltransferase</fullName>
        <ecNumber evidence="6">2.1.1.63</ecNumber>
    </recommendedName>
    <alternativeName>
        <fullName evidence="17">6-O-methylguanine-DNA methyltransferase</fullName>
    </alternativeName>
    <alternativeName>
        <fullName evidence="18">O-6-methylguanine-DNA-alkyltransferase</fullName>
    </alternativeName>
</protein>
<evidence type="ECO:0000256" key="15">
    <source>
        <dbReference type="ARBA" id="ARBA00023204"/>
    </source>
</evidence>
<dbReference type="PANTHER" id="PTHR46460">
    <property type="entry name" value="METHYLATED-DNA--PROTEIN-CYSTEINE METHYLTRANSFERASE"/>
    <property type="match status" value="1"/>
</dbReference>
<dbReference type="Proteomes" id="UP001652624">
    <property type="component" value="Chromosome 14"/>
</dbReference>